<dbReference type="Gene3D" id="1.25.40.20">
    <property type="entry name" value="Ankyrin repeat-containing domain"/>
    <property type="match status" value="1"/>
</dbReference>
<dbReference type="InterPro" id="IPR036770">
    <property type="entry name" value="Ankyrin_rpt-contain_sf"/>
</dbReference>
<reference evidence="2 3" key="2">
    <citation type="submission" date="2024-07" db="EMBL/GenBank/DDBJ databases">
        <authorList>
            <person name="Akdeniz Z."/>
        </authorList>
    </citation>
    <scope>NUCLEOTIDE SEQUENCE [LARGE SCALE GENOMIC DNA]</scope>
</reference>
<gene>
    <name evidence="1" type="ORF">HINF_LOCUS15530</name>
    <name evidence="2" type="ORF">HINF_LOCUS3340</name>
</gene>
<evidence type="ECO:0000313" key="3">
    <source>
        <dbReference type="Proteomes" id="UP001642409"/>
    </source>
</evidence>
<sequence length="338" mass="38795">MGSCLSSGGNWYTACKFNDCDYLKANHFAYSEQCDERQCDPEHYVFTGFAGIHYAAYFGHLNAVQVLREYEPLMLTQADTVIPIETCEGIIDGIRICSNLSCLHLSILSNATPVSQYLFERFLLGKNKEIIFKNQNALFCIFSCQIMNGSFDALSQVSSFHNIYLQKDARALFQQNINPLMLAVYMGRKSFVSLILQLSESALYSEYFEVFVINQDYKQWKEQAYKIIPLQLLAKQKDLDCCFAMVKTHLDGKHEPVQDWMGGVGYEGSLQIQDYINHTDIQRQRRLLKKRTSMTVKPRVSINTSMNSSFSECQALQSPRKSLDIQMQSMVETCEEYQ</sequence>
<name>A0AA86NZ40_9EUKA</name>
<dbReference type="EMBL" id="CATOUU010000386">
    <property type="protein sequence ID" value="CAI9927885.1"/>
    <property type="molecule type" value="Genomic_DNA"/>
</dbReference>
<organism evidence="1">
    <name type="scientific">Hexamita inflata</name>
    <dbReference type="NCBI Taxonomy" id="28002"/>
    <lineage>
        <taxon>Eukaryota</taxon>
        <taxon>Metamonada</taxon>
        <taxon>Diplomonadida</taxon>
        <taxon>Hexamitidae</taxon>
        <taxon>Hexamitinae</taxon>
        <taxon>Hexamita</taxon>
    </lineage>
</organism>
<accession>A0AA86NZ40</accession>
<dbReference type="AlphaFoldDB" id="A0AA86NZ40"/>
<comment type="caution">
    <text evidence="1">The sequence shown here is derived from an EMBL/GenBank/DDBJ whole genome shotgun (WGS) entry which is preliminary data.</text>
</comment>
<keyword evidence="3" id="KW-1185">Reference proteome</keyword>
<reference evidence="1" key="1">
    <citation type="submission" date="2023-06" db="EMBL/GenBank/DDBJ databases">
        <authorList>
            <person name="Kurt Z."/>
        </authorList>
    </citation>
    <scope>NUCLEOTIDE SEQUENCE</scope>
</reference>
<protein>
    <submittedName>
        <fullName evidence="1">Uncharacterized protein</fullName>
    </submittedName>
</protein>
<evidence type="ECO:0000313" key="2">
    <source>
        <dbReference type="EMBL" id="CAL5975454.1"/>
    </source>
</evidence>
<dbReference type="Proteomes" id="UP001642409">
    <property type="component" value="Unassembled WGS sequence"/>
</dbReference>
<proteinExistence type="predicted"/>
<evidence type="ECO:0000313" key="1">
    <source>
        <dbReference type="EMBL" id="CAI9927885.1"/>
    </source>
</evidence>
<dbReference type="EMBL" id="CAXDID020000006">
    <property type="protein sequence ID" value="CAL5975454.1"/>
    <property type="molecule type" value="Genomic_DNA"/>
</dbReference>
<dbReference type="SUPFAM" id="SSF48403">
    <property type="entry name" value="Ankyrin repeat"/>
    <property type="match status" value="1"/>
</dbReference>